<dbReference type="PANTHER" id="PTHR32071">
    <property type="entry name" value="TRANSCRIPTIONAL REGULATORY PROTEIN"/>
    <property type="match status" value="1"/>
</dbReference>
<reference evidence="10 11" key="1">
    <citation type="journal article" date="2014" name="World J. Microbiol. Biotechnol.">
        <title>Biodiversity and physiological characteristics of Antarctic and Arctic lichens-associated bacteria.</title>
        <authorList>
            <person name="Lee Y.M."/>
            <person name="Kim E.H."/>
            <person name="Lee H.K."/>
            <person name="Hong S.G."/>
        </authorList>
    </citation>
    <scope>NUCLEOTIDE SEQUENCE [LARGE SCALE GENOMIC DNA]</scope>
    <source>
        <strain evidence="10 11">PAMC 26569</strain>
    </source>
</reference>
<dbReference type="InterPro" id="IPR011006">
    <property type="entry name" value="CheY-like_superfamily"/>
</dbReference>
<dbReference type="KEGG" id="lck:HN018_11830"/>
<feature type="domain" description="Sigma-54 factor interaction" evidence="8">
    <location>
        <begin position="159"/>
        <end position="360"/>
    </location>
</feature>
<keyword evidence="11" id="KW-1185">Reference proteome</keyword>
<name>A0A6M8HQS8_9PROT</name>
<dbReference type="GO" id="GO:0006355">
    <property type="term" value="P:regulation of DNA-templated transcription"/>
    <property type="evidence" value="ECO:0007669"/>
    <property type="project" value="InterPro"/>
</dbReference>
<dbReference type="PROSITE" id="PS50045">
    <property type="entry name" value="SIGMA54_INTERACT_4"/>
    <property type="match status" value="1"/>
</dbReference>
<feature type="region of interest" description="Disordered" evidence="7">
    <location>
        <begin position="139"/>
        <end position="163"/>
    </location>
</feature>
<dbReference type="AlphaFoldDB" id="A0A6M8HQS8"/>
<keyword evidence="2" id="KW-0067">ATP-binding</keyword>
<dbReference type="PANTHER" id="PTHR32071:SF113">
    <property type="entry name" value="ALGINATE BIOSYNTHESIS TRANSCRIPTIONAL REGULATORY PROTEIN ALGB"/>
    <property type="match status" value="1"/>
</dbReference>
<evidence type="ECO:0000256" key="7">
    <source>
        <dbReference type="SAM" id="MobiDB-lite"/>
    </source>
</evidence>
<dbReference type="Gene3D" id="1.10.8.60">
    <property type="match status" value="1"/>
</dbReference>
<dbReference type="PROSITE" id="PS50110">
    <property type="entry name" value="RESPONSE_REGULATORY"/>
    <property type="match status" value="1"/>
</dbReference>
<evidence type="ECO:0000256" key="2">
    <source>
        <dbReference type="ARBA" id="ARBA00022840"/>
    </source>
</evidence>
<dbReference type="SUPFAM" id="SSF52172">
    <property type="entry name" value="CheY-like"/>
    <property type="match status" value="1"/>
</dbReference>
<dbReference type="Pfam" id="PF02954">
    <property type="entry name" value="HTH_8"/>
    <property type="match status" value="1"/>
</dbReference>
<evidence type="ECO:0000313" key="10">
    <source>
        <dbReference type="EMBL" id="QKE90630.1"/>
    </source>
</evidence>
<evidence type="ECO:0000259" key="8">
    <source>
        <dbReference type="PROSITE" id="PS50045"/>
    </source>
</evidence>
<dbReference type="InterPro" id="IPR027417">
    <property type="entry name" value="P-loop_NTPase"/>
</dbReference>
<dbReference type="PRINTS" id="PR01590">
    <property type="entry name" value="HTHFIS"/>
</dbReference>
<dbReference type="Proteomes" id="UP000500767">
    <property type="component" value="Chromosome"/>
</dbReference>
<proteinExistence type="predicted"/>
<keyword evidence="1" id="KW-0547">Nucleotide-binding</keyword>
<dbReference type="Pfam" id="PF00072">
    <property type="entry name" value="Response_reg"/>
    <property type="match status" value="1"/>
</dbReference>
<dbReference type="GO" id="GO:0000160">
    <property type="term" value="P:phosphorelay signal transduction system"/>
    <property type="evidence" value="ECO:0007669"/>
    <property type="project" value="UniProtKB-KW"/>
</dbReference>
<dbReference type="Gene3D" id="1.10.10.60">
    <property type="entry name" value="Homeodomain-like"/>
    <property type="match status" value="1"/>
</dbReference>
<dbReference type="InterPro" id="IPR058031">
    <property type="entry name" value="AAA_lid_NorR"/>
</dbReference>
<dbReference type="InterPro" id="IPR002078">
    <property type="entry name" value="Sigma_54_int"/>
</dbReference>
<protein>
    <submittedName>
        <fullName evidence="10">Sigma-54-dependent Fis family transcriptional regulator</fullName>
    </submittedName>
</protein>
<feature type="domain" description="Response regulatory" evidence="9">
    <location>
        <begin position="13"/>
        <end position="132"/>
    </location>
</feature>
<dbReference type="SMART" id="SM00448">
    <property type="entry name" value="REC"/>
    <property type="match status" value="1"/>
</dbReference>
<dbReference type="SUPFAM" id="SSF46689">
    <property type="entry name" value="Homeodomain-like"/>
    <property type="match status" value="1"/>
</dbReference>
<dbReference type="Gene3D" id="3.40.50.300">
    <property type="entry name" value="P-loop containing nucleotide triphosphate hydrolases"/>
    <property type="match status" value="1"/>
</dbReference>
<dbReference type="InterPro" id="IPR009057">
    <property type="entry name" value="Homeodomain-like_sf"/>
</dbReference>
<keyword evidence="6" id="KW-0597">Phosphoprotein</keyword>
<gene>
    <name evidence="10" type="ORF">HN018_11830</name>
</gene>
<keyword evidence="3" id="KW-0902">Two-component regulatory system</keyword>
<accession>A0A6M8HQS8</accession>
<dbReference type="Pfam" id="PF25601">
    <property type="entry name" value="AAA_lid_14"/>
    <property type="match status" value="1"/>
</dbReference>
<dbReference type="EMBL" id="CP053708">
    <property type="protein sequence ID" value="QKE90630.1"/>
    <property type="molecule type" value="Genomic_DNA"/>
</dbReference>
<evidence type="ECO:0000256" key="3">
    <source>
        <dbReference type="ARBA" id="ARBA00023012"/>
    </source>
</evidence>
<dbReference type="CDD" id="cd00009">
    <property type="entry name" value="AAA"/>
    <property type="match status" value="1"/>
</dbReference>
<evidence type="ECO:0000259" key="9">
    <source>
        <dbReference type="PROSITE" id="PS50110"/>
    </source>
</evidence>
<evidence type="ECO:0000313" key="11">
    <source>
        <dbReference type="Proteomes" id="UP000500767"/>
    </source>
</evidence>
<dbReference type="Gene3D" id="3.40.50.2300">
    <property type="match status" value="1"/>
</dbReference>
<sequence>MPNNPSSPDLTPSILFIDDDADVQKAAALLLPRRGFSLLSARDPAEAWSVLSAEPVDVVLLDLNFRPGSVSGAEGFACLEAMVAHDPDMVVVIVTGHSGINIAVAAMRAGATDFVMKPWNNDRLVATLTAAVAVRRQRRNADPVAPQPAGHAAEPDSPIIGDSPAMRRILEPMRRAATTDAPILLLGEAGTGKSLLAHSIHRLSPRAGRPLATLDPMALWSEGEGAWTTALAAVTPDGTLFLDEVGDLPQPLQARLLAFLKERPHLRLVTASRQKRDALQAGMLQSDLLYRLNIVELSLPPLHERGDDVRLLAVHFLHLFTRRYQRPALTLSADALDIIAQASWPGNIRALAQAMERAVVLARGTVLHPVDIPIQAPLPDGVAAARPGDGDLNLTRSEKAIVEAALRRHGFNVSHAASELGLSRAALYRRMARHGL</sequence>
<dbReference type="GO" id="GO:0005524">
    <property type="term" value="F:ATP binding"/>
    <property type="evidence" value="ECO:0007669"/>
    <property type="project" value="UniProtKB-KW"/>
</dbReference>
<dbReference type="InterPro" id="IPR001789">
    <property type="entry name" value="Sig_transdc_resp-reg_receiver"/>
</dbReference>
<dbReference type="GO" id="GO:0043565">
    <property type="term" value="F:sequence-specific DNA binding"/>
    <property type="evidence" value="ECO:0007669"/>
    <property type="project" value="InterPro"/>
</dbReference>
<dbReference type="InterPro" id="IPR003593">
    <property type="entry name" value="AAA+_ATPase"/>
</dbReference>
<evidence type="ECO:0000256" key="6">
    <source>
        <dbReference type="PROSITE-ProRule" id="PRU00169"/>
    </source>
</evidence>
<feature type="modified residue" description="4-aspartylphosphate" evidence="6">
    <location>
        <position position="62"/>
    </location>
</feature>
<organism evidence="10 11">
    <name type="scientific">Lichenicola cladoniae</name>
    <dbReference type="NCBI Taxonomy" id="1484109"/>
    <lineage>
        <taxon>Bacteria</taxon>
        <taxon>Pseudomonadati</taxon>
        <taxon>Pseudomonadota</taxon>
        <taxon>Alphaproteobacteria</taxon>
        <taxon>Acetobacterales</taxon>
        <taxon>Acetobacteraceae</taxon>
        <taxon>Lichenicola</taxon>
    </lineage>
</organism>
<evidence type="ECO:0000256" key="4">
    <source>
        <dbReference type="ARBA" id="ARBA00023015"/>
    </source>
</evidence>
<dbReference type="SMART" id="SM00382">
    <property type="entry name" value="AAA"/>
    <property type="match status" value="1"/>
</dbReference>
<dbReference type="InterPro" id="IPR002197">
    <property type="entry name" value="HTH_Fis"/>
</dbReference>
<dbReference type="SUPFAM" id="SSF52540">
    <property type="entry name" value="P-loop containing nucleoside triphosphate hydrolases"/>
    <property type="match status" value="1"/>
</dbReference>
<evidence type="ECO:0000256" key="5">
    <source>
        <dbReference type="ARBA" id="ARBA00023163"/>
    </source>
</evidence>
<keyword evidence="4" id="KW-0805">Transcription regulation</keyword>
<evidence type="ECO:0000256" key="1">
    <source>
        <dbReference type="ARBA" id="ARBA00022741"/>
    </source>
</evidence>
<dbReference type="RefSeq" id="WP_171835579.1">
    <property type="nucleotide sequence ID" value="NZ_CP053708.1"/>
</dbReference>
<dbReference type="Pfam" id="PF00158">
    <property type="entry name" value="Sigma54_activat"/>
    <property type="match status" value="1"/>
</dbReference>
<keyword evidence="5" id="KW-0804">Transcription</keyword>